<reference evidence="2 3" key="1">
    <citation type="journal article" date="2020" name="Mol. Biol. Evol.">
        <title>Distinct Expression and Methylation Patterns for Genes with Different Fates following a Single Whole-Genome Duplication in Flowering Plants.</title>
        <authorList>
            <person name="Shi T."/>
            <person name="Rahmani R.S."/>
            <person name="Gugger P.F."/>
            <person name="Wang M."/>
            <person name="Li H."/>
            <person name="Zhang Y."/>
            <person name="Li Z."/>
            <person name="Wang Q."/>
            <person name="Van de Peer Y."/>
            <person name="Marchal K."/>
            <person name="Chen J."/>
        </authorList>
    </citation>
    <scope>NUCLEOTIDE SEQUENCE [LARGE SCALE GENOMIC DNA]</scope>
    <source>
        <tissue evidence="2">Leaf</tissue>
    </source>
</reference>
<proteinExistence type="predicted"/>
<evidence type="ECO:0000256" key="1">
    <source>
        <dbReference type="SAM" id="MobiDB-lite"/>
    </source>
</evidence>
<name>A0A822ZDA4_NELNU</name>
<accession>A0A822ZDA4</accession>
<sequence length="67" mass="7501">MVVDAWAVDKTMKMIAVEATPSNKRSLGSHYTQVEHYRSSPSVDNRSGKLLDKGRLEKGEPELGGRW</sequence>
<dbReference type="Proteomes" id="UP000607653">
    <property type="component" value="Unassembled WGS sequence"/>
</dbReference>
<feature type="compositionally biased region" description="Basic and acidic residues" evidence="1">
    <location>
        <begin position="46"/>
        <end position="67"/>
    </location>
</feature>
<evidence type="ECO:0000313" key="3">
    <source>
        <dbReference type="Proteomes" id="UP000607653"/>
    </source>
</evidence>
<feature type="region of interest" description="Disordered" evidence="1">
    <location>
        <begin position="23"/>
        <end position="67"/>
    </location>
</feature>
<protein>
    <submittedName>
        <fullName evidence="2">Uncharacterized protein</fullName>
    </submittedName>
</protein>
<gene>
    <name evidence="2" type="ORF">HUJ06_015718</name>
</gene>
<comment type="caution">
    <text evidence="2">The sequence shown here is derived from an EMBL/GenBank/DDBJ whole genome shotgun (WGS) entry which is preliminary data.</text>
</comment>
<keyword evidence="3" id="KW-1185">Reference proteome</keyword>
<organism evidence="2 3">
    <name type="scientific">Nelumbo nucifera</name>
    <name type="common">Sacred lotus</name>
    <dbReference type="NCBI Taxonomy" id="4432"/>
    <lineage>
        <taxon>Eukaryota</taxon>
        <taxon>Viridiplantae</taxon>
        <taxon>Streptophyta</taxon>
        <taxon>Embryophyta</taxon>
        <taxon>Tracheophyta</taxon>
        <taxon>Spermatophyta</taxon>
        <taxon>Magnoliopsida</taxon>
        <taxon>Proteales</taxon>
        <taxon>Nelumbonaceae</taxon>
        <taxon>Nelumbo</taxon>
    </lineage>
</organism>
<dbReference type="AlphaFoldDB" id="A0A822ZDA4"/>
<evidence type="ECO:0000313" key="2">
    <source>
        <dbReference type="EMBL" id="DAD41395.1"/>
    </source>
</evidence>
<dbReference type="EMBL" id="DUZY01000005">
    <property type="protein sequence ID" value="DAD41395.1"/>
    <property type="molecule type" value="Genomic_DNA"/>
</dbReference>
<feature type="compositionally biased region" description="Polar residues" evidence="1">
    <location>
        <begin position="23"/>
        <end position="32"/>
    </location>
</feature>